<dbReference type="Proteomes" id="UP000886384">
    <property type="component" value="Unassembled WGS sequence"/>
</dbReference>
<reference evidence="2" key="1">
    <citation type="journal article" date="2020" name="mSystems">
        <title>Genome- and Community-Level Interaction Insights into Carbon Utilization and Element Cycling Functions of Hydrothermarchaeota in Hydrothermal Sediment.</title>
        <authorList>
            <person name="Zhou Z."/>
            <person name="Liu Y."/>
            <person name="Xu W."/>
            <person name="Pan J."/>
            <person name="Luo Z.H."/>
            <person name="Li M."/>
        </authorList>
    </citation>
    <scope>NUCLEOTIDE SEQUENCE [LARGE SCALE GENOMIC DNA]</scope>
    <source>
        <strain evidence="2">HyVt-380</strain>
    </source>
</reference>
<comment type="caution">
    <text evidence="2">The sequence shown here is derived from an EMBL/GenBank/DDBJ whole genome shotgun (WGS) entry which is preliminary data.</text>
</comment>
<evidence type="ECO:0000313" key="2">
    <source>
        <dbReference type="EMBL" id="HEC75463.1"/>
    </source>
</evidence>
<protein>
    <submittedName>
        <fullName evidence="2">Zinc ribbon domain-containing protein</fullName>
    </submittedName>
</protein>
<proteinExistence type="predicted"/>
<name>A0A7C1ZS28_9GAMM</name>
<feature type="compositionally biased region" description="Basic and acidic residues" evidence="1">
    <location>
        <begin position="24"/>
        <end position="33"/>
    </location>
</feature>
<sequence>GDGWYETDFKTGNKRNLVESGSDSAKKTKDTTL</sequence>
<organism evidence="2">
    <name type="scientific">Methylophaga aminisulfidivorans</name>
    <dbReference type="NCBI Taxonomy" id="230105"/>
    <lineage>
        <taxon>Bacteria</taxon>
        <taxon>Pseudomonadati</taxon>
        <taxon>Pseudomonadota</taxon>
        <taxon>Gammaproteobacteria</taxon>
        <taxon>Thiotrichales</taxon>
        <taxon>Piscirickettsiaceae</taxon>
        <taxon>Methylophaga</taxon>
    </lineage>
</organism>
<accession>A0A7C1ZS28</accession>
<evidence type="ECO:0000256" key="1">
    <source>
        <dbReference type="SAM" id="MobiDB-lite"/>
    </source>
</evidence>
<dbReference type="EMBL" id="DRHY01000328">
    <property type="protein sequence ID" value="HEC75463.1"/>
    <property type="molecule type" value="Genomic_DNA"/>
</dbReference>
<feature type="region of interest" description="Disordered" evidence="1">
    <location>
        <begin position="14"/>
        <end position="33"/>
    </location>
</feature>
<gene>
    <name evidence="2" type="ORF">ENI26_14025</name>
</gene>
<dbReference type="AlphaFoldDB" id="A0A7C1ZS28"/>
<feature type="non-terminal residue" evidence="2">
    <location>
        <position position="1"/>
    </location>
</feature>